<feature type="region of interest" description="Disordered" evidence="16">
    <location>
        <begin position="593"/>
        <end position="633"/>
    </location>
</feature>
<organism evidence="18 19">
    <name type="scientific">Zingiber officinale</name>
    <name type="common">Ginger</name>
    <name type="synonym">Amomum zingiber</name>
    <dbReference type="NCBI Taxonomy" id="94328"/>
    <lineage>
        <taxon>Eukaryota</taxon>
        <taxon>Viridiplantae</taxon>
        <taxon>Streptophyta</taxon>
        <taxon>Embryophyta</taxon>
        <taxon>Tracheophyta</taxon>
        <taxon>Spermatophyta</taxon>
        <taxon>Magnoliopsida</taxon>
        <taxon>Liliopsida</taxon>
        <taxon>Zingiberales</taxon>
        <taxon>Zingiberaceae</taxon>
        <taxon>Zingiber</taxon>
    </lineage>
</organism>
<keyword evidence="12" id="KW-0695">RNA-directed DNA polymerase</keyword>
<dbReference type="Pfam" id="PF00665">
    <property type="entry name" value="rve"/>
    <property type="match status" value="1"/>
</dbReference>
<dbReference type="GO" id="GO:0003887">
    <property type="term" value="F:DNA-directed DNA polymerase activity"/>
    <property type="evidence" value="ECO:0007669"/>
    <property type="project" value="UniProtKB-KW"/>
</dbReference>
<evidence type="ECO:0000256" key="12">
    <source>
        <dbReference type="ARBA" id="ARBA00022918"/>
    </source>
</evidence>
<keyword evidence="15" id="KW-0233">DNA recombination</keyword>
<feature type="compositionally biased region" description="Polar residues" evidence="16">
    <location>
        <begin position="593"/>
        <end position="603"/>
    </location>
</feature>
<evidence type="ECO:0000256" key="11">
    <source>
        <dbReference type="ARBA" id="ARBA00022908"/>
    </source>
</evidence>
<dbReference type="InterPro" id="IPR036397">
    <property type="entry name" value="RNaseH_sf"/>
</dbReference>
<evidence type="ECO:0000256" key="9">
    <source>
        <dbReference type="ARBA" id="ARBA00022840"/>
    </source>
</evidence>
<evidence type="ECO:0000256" key="4">
    <source>
        <dbReference type="ARBA" id="ARBA00022722"/>
    </source>
</evidence>
<dbReference type="InterPro" id="IPR054722">
    <property type="entry name" value="PolX-like_BBD"/>
</dbReference>
<keyword evidence="13" id="KW-0239">DNA-directed DNA polymerase</keyword>
<keyword evidence="13" id="KW-0548">Nucleotidyltransferase</keyword>
<evidence type="ECO:0000256" key="2">
    <source>
        <dbReference type="ARBA" id="ARBA00022612"/>
    </source>
</evidence>
<evidence type="ECO:0000256" key="16">
    <source>
        <dbReference type="SAM" id="MobiDB-lite"/>
    </source>
</evidence>
<dbReference type="Pfam" id="PF22936">
    <property type="entry name" value="Pol_BBD"/>
    <property type="match status" value="1"/>
</dbReference>
<evidence type="ECO:0000256" key="13">
    <source>
        <dbReference type="ARBA" id="ARBA00022932"/>
    </source>
</evidence>
<dbReference type="GO" id="GO:0003676">
    <property type="term" value="F:nucleic acid binding"/>
    <property type="evidence" value="ECO:0007669"/>
    <property type="project" value="InterPro"/>
</dbReference>
<keyword evidence="7" id="KW-0255">Endonuclease</keyword>
<reference evidence="18 19" key="1">
    <citation type="submission" date="2020-08" db="EMBL/GenBank/DDBJ databases">
        <title>Plant Genome Project.</title>
        <authorList>
            <person name="Zhang R.-G."/>
        </authorList>
    </citation>
    <scope>NUCLEOTIDE SEQUENCE [LARGE SCALE GENOMIC DNA]</scope>
    <source>
        <tissue evidence="18">Rhizome</tissue>
    </source>
</reference>
<dbReference type="PANTHER" id="PTHR42648">
    <property type="entry name" value="TRANSPOSASE, PUTATIVE-RELATED"/>
    <property type="match status" value="1"/>
</dbReference>
<evidence type="ECO:0000256" key="10">
    <source>
        <dbReference type="ARBA" id="ARBA00022842"/>
    </source>
</evidence>
<comment type="function">
    <text evidence="1">The aspartyl protease (PR) mediates the proteolytic cleavages of the Gag and Gag-Pol polyproteins after assembly of the VLP.</text>
</comment>
<feature type="compositionally biased region" description="Acidic residues" evidence="16">
    <location>
        <begin position="181"/>
        <end position="194"/>
    </location>
</feature>
<dbReference type="GO" id="GO:0006508">
    <property type="term" value="P:proteolysis"/>
    <property type="evidence" value="ECO:0007669"/>
    <property type="project" value="UniProtKB-KW"/>
</dbReference>
<evidence type="ECO:0000256" key="5">
    <source>
        <dbReference type="ARBA" id="ARBA00022723"/>
    </source>
</evidence>
<feature type="compositionally biased region" description="Polar residues" evidence="16">
    <location>
        <begin position="616"/>
        <end position="630"/>
    </location>
</feature>
<dbReference type="InterPro" id="IPR039537">
    <property type="entry name" value="Retrotran_Ty1/copia-like"/>
</dbReference>
<evidence type="ECO:0000256" key="15">
    <source>
        <dbReference type="ARBA" id="ARBA00023172"/>
    </source>
</evidence>
<evidence type="ECO:0000256" key="6">
    <source>
        <dbReference type="ARBA" id="ARBA00022741"/>
    </source>
</evidence>
<evidence type="ECO:0000256" key="14">
    <source>
        <dbReference type="ARBA" id="ARBA00023113"/>
    </source>
</evidence>
<keyword evidence="14" id="KW-0917">Virion maturation</keyword>
<accession>A0A8J5KQN3</accession>
<keyword evidence="11" id="KW-0229">DNA integration</keyword>
<keyword evidence="5" id="KW-0479">Metal-binding</keyword>
<keyword evidence="9" id="KW-0067">ATP-binding</keyword>
<dbReference type="GO" id="GO:0004519">
    <property type="term" value="F:endonuclease activity"/>
    <property type="evidence" value="ECO:0007669"/>
    <property type="project" value="UniProtKB-KW"/>
</dbReference>
<feature type="region of interest" description="Disordered" evidence="16">
    <location>
        <begin position="170"/>
        <end position="200"/>
    </location>
</feature>
<feature type="compositionally biased region" description="Basic and acidic residues" evidence="16">
    <location>
        <begin position="170"/>
        <end position="180"/>
    </location>
</feature>
<dbReference type="GO" id="GO:0008233">
    <property type="term" value="F:peptidase activity"/>
    <property type="evidence" value="ECO:0007669"/>
    <property type="project" value="UniProtKB-KW"/>
</dbReference>
<dbReference type="EMBL" id="JACMSC010000015">
    <property type="protein sequence ID" value="KAG6485405.1"/>
    <property type="molecule type" value="Genomic_DNA"/>
</dbReference>
<evidence type="ECO:0000256" key="8">
    <source>
        <dbReference type="ARBA" id="ARBA00022801"/>
    </source>
</evidence>
<dbReference type="GO" id="GO:0005524">
    <property type="term" value="F:ATP binding"/>
    <property type="evidence" value="ECO:0007669"/>
    <property type="project" value="UniProtKB-KW"/>
</dbReference>
<dbReference type="PANTHER" id="PTHR42648:SF11">
    <property type="entry name" value="TRANSPOSON TY4-P GAG-POL POLYPROTEIN"/>
    <property type="match status" value="1"/>
</dbReference>
<name>A0A8J5KQN3_ZINOF</name>
<keyword evidence="8" id="KW-0378">Hydrolase</keyword>
<evidence type="ECO:0000313" key="19">
    <source>
        <dbReference type="Proteomes" id="UP000734854"/>
    </source>
</evidence>
<dbReference type="GO" id="GO:0015074">
    <property type="term" value="P:DNA integration"/>
    <property type="evidence" value="ECO:0007669"/>
    <property type="project" value="UniProtKB-KW"/>
</dbReference>
<dbReference type="Proteomes" id="UP000734854">
    <property type="component" value="Unassembled WGS sequence"/>
</dbReference>
<evidence type="ECO:0000256" key="7">
    <source>
        <dbReference type="ARBA" id="ARBA00022759"/>
    </source>
</evidence>
<gene>
    <name evidence="18" type="ORF">ZIOFF_053942</name>
</gene>
<dbReference type="Gene3D" id="3.30.420.10">
    <property type="entry name" value="Ribonuclease H-like superfamily/Ribonuclease H"/>
    <property type="match status" value="1"/>
</dbReference>
<dbReference type="GO" id="GO:0046872">
    <property type="term" value="F:metal ion binding"/>
    <property type="evidence" value="ECO:0007669"/>
    <property type="project" value="UniProtKB-KW"/>
</dbReference>
<feature type="region of interest" description="Disordered" evidence="16">
    <location>
        <begin position="39"/>
        <end position="80"/>
    </location>
</feature>
<dbReference type="InterPro" id="IPR012337">
    <property type="entry name" value="RNaseH-like_sf"/>
</dbReference>
<proteinExistence type="predicted"/>
<sequence length="863" mass="97886">MTSSVLVALRGRCVQRPSKRQRPQRLLVVGGCLRERTRPRASMSDLSRGQWLPEGERPRRSLTRSMAPRGRARMTSEVTRGASGLLESPLLAAHTSSSAAILQLEFTLVEPSFFDPRTVLLPTLECFATFVCELVHYQTTGLSNKISTGEHELASGPELIQERLLRKDLRSSPVSRKKEVPEEEGDLYEDDDDPISPSFALYKNGRPLRSPVHPSPLFPHISATWAAGDPGGRGSYHGPPDRPLLHDSGRGIITADNTVHKIQKEGAIVIDNNPGESITLKSVYHVPRIQKNLFSVANAVDDGNFVLFGPRDVKFLRNVKEIKADVVHTGTRVDDLFVLSASNSYIENMSSNDNSSLWNARLGHLNMTKLKFGKADRLPFESSNSRCTIPLERIHSDLMGPTRTDFYSGSHYMLLFVDDYTRFTWVYFVKHKLEVFSRFLEFKETVEEELCRKIKILWTDNGGEFCSNEFFSFGRNNGIKREMSCPKTPQQNGLAERKIRHFVETCKCWLHAKNLSKELWAEGMKCAAYVINRVPLSPTNNKAPYELLFDVKPNVKYFRVFSSICYVHVSESQRSKLDAKAIKSVCKEENDTITLPSSHSSKNVFEENQGERKNLRSIQNDGSQEETNNQRPRRNIVRLSHYKDDNFVTNFYCFFANPIDDDEPSSYVEAKGVKEWEAAMKEEMDALQKNQTWDLVLKPTEVQPVSCKWVFRIKRKDDGSIDRFKARLVARASEADSSLFIKKRQGLIVIILLYMDDIILTGSNYAEFNYAKRLIEKFGLIDGKKWSTPLDVSARLRRDEGTCLSDPRPFRALMGSLIYLTIIRPDIAFSVGMGVEFSLQGFVDADFGGDLDDQRSTSGFVFV</sequence>
<dbReference type="AlphaFoldDB" id="A0A8J5KQN3"/>
<dbReference type="SUPFAM" id="SSF53098">
    <property type="entry name" value="Ribonuclease H-like"/>
    <property type="match status" value="1"/>
</dbReference>
<evidence type="ECO:0000313" key="18">
    <source>
        <dbReference type="EMBL" id="KAG6485405.1"/>
    </source>
</evidence>
<dbReference type="PROSITE" id="PS50994">
    <property type="entry name" value="INTEGRASE"/>
    <property type="match status" value="1"/>
</dbReference>
<evidence type="ECO:0000259" key="17">
    <source>
        <dbReference type="PROSITE" id="PS50994"/>
    </source>
</evidence>
<dbReference type="GO" id="GO:0003964">
    <property type="term" value="F:RNA-directed DNA polymerase activity"/>
    <property type="evidence" value="ECO:0007669"/>
    <property type="project" value="UniProtKB-KW"/>
</dbReference>
<protein>
    <recommendedName>
        <fullName evidence="17">Integrase catalytic domain-containing protein</fullName>
    </recommendedName>
</protein>
<feature type="domain" description="Integrase catalytic" evidence="17">
    <location>
        <begin position="386"/>
        <end position="552"/>
    </location>
</feature>
<keyword evidence="6" id="KW-0547">Nucleotide-binding</keyword>
<dbReference type="GO" id="GO:0006310">
    <property type="term" value="P:DNA recombination"/>
    <property type="evidence" value="ECO:0007669"/>
    <property type="project" value="UniProtKB-KW"/>
</dbReference>
<keyword evidence="10" id="KW-0460">Magnesium</keyword>
<evidence type="ECO:0000256" key="3">
    <source>
        <dbReference type="ARBA" id="ARBA00022670"/>
    </source>
</evidence>
<dbReference type="InterPro" id="IPR001584">
    <property type="entry name" value="Integrase_cat-core"/>
</dbReference>
<keyword evidence="13" id="KW-0808">Transferase</keyword>
<comment type="caution">
    <text evidence="18">The sequence shown here is derived from an EMBL/GenBank/DDBJ whole genome shotgun (WGS) entry which is preliminary data.</text>
</comment>
<keyword evidence="3" id="KW-0645">Protease</keyword>
<keyword evidence="19" id="KW-1185">Reference proteome</keyword>
<keyword evidence="2" id="KW-1188">Viral release from host cell</keyword>
<evidence type="ECO:0000256" key="1">
    <source>
        <dbReference type="ARBA" id="ARBA00002180"/>
    </source>
</evidence>
<keyword evidence="4" id="KW-0540">Nuclease</keyword>